<evidence type="ECO:0000256" key="1">
    <source>
        <dbReference type="ARBA" id="ARBA00002137"/>
    </source>
</evidence>
<comment type="function">
    <text evidence="1">Specific class of high-redox-potential 4Fe-4S ferredoxins. Functions in anaerobic electron transport in most purple and in some other photosynthetic bacteria and in at least one genus (Paracoccus) of halophilic, denitrifying bacteria.</text>
</comment>
<proteinExistence type="predicted"/>
<keyword evidence="6" id="KW-0408">Iron</keyword>
<keyword evidence="8" id="KW-0732">Signal</keyword>
<dbReference type="Proteomes" id="UP001626549">
    <property type="component" value="Chromosome"/>
</dbReference>
<feature type="domain" description="High potential iron-sulfur proteins family profile" evidence="9">
    <location>
        <begin position="35"/>
        <end position="103"/>
    </location>
</feature>
<sequence length="104" mass="11238">MNKLNRRNFLKTSVAAGSGLLIARFSHAQEIITEDDGIAVAMGYKADHSTVDTAQWTKKAGPEGAKQQCTTCTLYQAVDDEYGMCPIFAGKRVHGAGWCNGWVG</sequence>
<dbReference type="Pfam" id="PF01355">
    <property type="entry name" value="HIPIP"/>
    <property type="match status" value="1"/>
</dbReference>
<keyword evidence="5" id="KW-0249">Electron transport</keyword>
<dbReference type="RefSeq" id="WP_407328702.1">
    <property type="nucleotide sequence ID" value="NZ_CP136865.1"/>
</dbReference>
<feature type="chain" id="PRO_5045073057" evidence="8">
    <location>
        <begin position="29"/>
        <end position="104"/>
    </location>
</feature>
<evidence type="ECO:0000256" key="3">
    <source>
        <dbReference type="ARBA" id="ARBA00022485"/>
    </source>
</evidence>
<evidence type="ECO:0000313" key="10">
    <source>
        <dbReference type="EMBL" id="WOJ97723.1"/>
    </source>
</evidence>
<evidence type="ECO:0000256" key="2">
    <source>
        <dbReference type="ARBA" id="ARBA00022448"/>
    </source>
</evidence>
<dbReference type="Gene3D" id="4.10.490.10">
    <property type="entry name" value="High potential iron-sulphur protein"/>
    <property type="match status" value="1"/>
</dbReference>
<keyword evidence="2" id="KW-0813">Transport</keyword>
<evidence type="ECO:0000256" key="8">
    <source>
        <dbReference type="SAM" id="SignalP"/>
    </source>
</evidence>
<gene>
    <name evidence="10" type="ORF">R0137_03900</name>
</gene>
<evidence type="ECO:0000259" key="9">
    <source>
        <dbReference type="Pfam" id="PF01355"/>
    </source>
</evidence>
<dbReference type="InterPro" id="IPR000170">
    <property type="entry name" value="High_potential_FeS_prot"/>
</dbReference>
<evidence type="ECO:0000313" key="11">
    <source>
        <dbReference type="Proteomes" id="UP001626549"/>
    </source>
</evidence>
<keyword evidence="7" id="KW-0411">Iron-sulfur</keyword>
<evidence type="ECO:0000256" key="6">
    <source>
        <dbReference type="ARBA" id="ARBA00023004"/>
    </source>
</evidence>
<dbReference type="EMBL" id="CP136865">
    <property type="protein sequence ID" value="WOJ97723.1"/>
    <property type="molecule type" value="Genomic_DNA"/>
</dbReference>
<protein>
    <submittedName>
        <fullName evidence="10">High-potential iron-sulfur protein</fullName>
    </submittedName>
</protein>
<organism evidence="10 11">
    <name type="scientific">Congregibacter brevis</name>
    <dbReference type="NCBI Taxonomy" id="3081201"/>
    <lineage>
        <taxon>Bacteria</taxon>
        <taxon>Pseudomonadati</taxon>
        <taxon>Pseudomonadota</taxon>
        <taxon>Gammaproteobacteria</taxon>
        <taxon>Cellvibrionales</taxon>
        <taxon>Halieaceae</taxon>
        <taxon>Congregibacter</taxon>
    </lineage>
</organism>
<name>A0ABZ0IDW6_9GAMM</name>
<evidence type="ECO:0000256" key="4">
    <source>
        <dbReference type="ARBA" id="ARBA00022723"/>
    </source>
</evidence>
<keyword evidence="3" id="KW-0004">4Fe-4S</keyword>
<keyword evidence="11" id="KW-1185">Reference proteome</keyword>
<dbReference type="SUPFAM" id="SSF57652">
    <property type="entry name" value="HIPIP (high potential iron protein)"/>
    <property type="match status" value="1"/>
</dbReference>
<feature type="signal peptide" evidence="8">
    <location>
        <begin position="1"/>
        <end position="28"/>
    </location>
</feature>
<accession>A0ABZ0IDW6</accession>
<evidence type="ECO:0000256" key="5">
    <source>
        <dbReference type="ARBA" id="ARBA00022982"/>
    </source>
</evidence>
<keyword evidence="4" id="KW-0479">Metal-binding</keyword>
<dbReference type="InterPro" id="IPR036369">
    <property type="entry name" value="HIPIP_sf"/>
</dbReference>
<reference evidence="10 11" key="1">
    <citation type="submission" date="2023-10" db="EMBL/GenBank/DDBJ databases">
        <title>Two novel species belonging to the OM43/NOR5 clade.</title>
        <authorList>
            <person name="Park M."/>
        </authorList>
    </citation>
    <scope>NUCLEOTIDE SEQUENCE [LARGE SCALE GENOMIC DNA]</scope>
    <source>
        <strain evidence="10 11">IMCC45268</strain>
    </source>
</reference>
<evidence type="ECO:0000256" key="7">
    <source>
        <dbReference type="ARBA" id="ARBA00023014"/>
    </source>
</evidence>